<dbReference type="Gene3D" id="3.40.50.360">
    <property type="match status" value="1"/>
</dbReference>
<protein>
    <submittedName>
        <fullName evidence="2">Uncharacterized protein</fullName>
    </submittedName>
</protein>
<dbReference type="EMBL" id="JASJQH010004140">
    <property type="protein sequence ID" value="KAK9759411.1"/>
    <property type="molecule type" value="Genomic_DNA"/>
</dbReference>
<dbReference type="SUPFAM" id="SSF52218">
    <property type="entry name" value="Flavoproteins"/>
    <property type="match status" value="1"/>
</dbReference>
<dbReference type="InterPro" id="IPR029039">
    <property type="entry name" value="Flavoprotein-like_sf"/>
</dbReference>
<evidence type="ECO:0000313" key="2">
    <source>
        <dbReference type="EMBL" id="KAK9759411.1"/>
    </source>
</evidence>
<evidence type="ECO:0000313" key="3">
    <source>
        <dbReference type="Proteomes" id="UP001479436"/>
    </source>
</evidence>
<keyword evidence="3" id="KW-1185">Reference proteome</keyword>
<name>A0ABR2WD38_9FUNG</name>
<feature type="compositionally biased region" description="Polar residues" evidence="1">
    <location>
        <begin position="28"/>
        <end position="39"/>
    </location>
</feature>
<sequence>MIYIPNGFASPHLTDNSEIVGGGPWGSGTITNSDGSRMPSQKEHEVAESQGQNYGEIVLRHTQPQVVEKIVEKIVVKEVPAKAEVAKKKSFLKKIFA</sequence>
<evidence type="ECO:0000256" key="1">
    <source>
        <dbReference type="SAM" id="MobiDB-lite"/>
    </source>
</evidence>
<gene>
    <name evidence="2" type="ORF">K7432_017673</name>
</gene>
<dbReference type="Proteomes" id="UP001479436">
    <property type="component" value="Unassembled WGS sequence"/>
</dbReference>
<comment type="caution">
    <text evidence="2">The sequence shown here is derived from an EMBL/GenBank/DDBJ whole genome shotgun (WGS) entry which is preliminary data.</text>
</comment>
<feature type="region of interest" description="Disordered" evidence="1">
    <location>
        <begin position="15"/>
        <end position="50"/>
    </location>
</feature>
<accession>A0ABR2WD38</accession>
<reference evidence="2 3" key="1">
    <citation type="submission" date="2023-04" db="EMBL/GenBank/DDBJ databases">
        <title>Genome of Basidiobolus ranarum AG-B5.</title>
        <authorList>
            <person name="Stajich J.E."/>
            <person name="Carter-House D."/>
            <person name="Gryganskyi A."/>
        </authorList>
    </citation>
    <scope>NUCLEOTIDE SEQUENCE [LARGE SCALE GENOMIC DNA]</scope>
    <source>
        <strain evidence="2 3">AG-B5</strain>
    </source>
</reference>
<organism evidence="2 3">
    <name type="scientific">Basidiobolus ranarum</name>
    <dbReference type="NCBI Taxonomy" id="34480"/>
    <lineage>
        <taxon>Eukaryota</taxon>
        <taxon>Fungi</taxon>
        <taxon>Fungi incertae sedis</taxon>
        <taxon>Zoopagomycota</taxon>
        <taxon>Entomophthoromycotina</taxon>
        <taxon>Basidiobolomycetes</taxon>
        <taxon>Basidiobolales</taxon>
        <taxon>Basidiobolaceae</taxon>
        <taxon>Basidiobolus</taxon>
    </lineage>
</organism>
<proteinExistence type="predicted"/>